<dbReference type="GO" id="GO:0008017">
    <property type="term" value="F:microtubule binding"/>
    <property type="evidence" value="ECO:0007669"/>
    <property type="project" value="InterPro"/>
</dbReference>
<organism evidence="2 3">
    <name type="scientific">Amblyomma americanum</name>
    <name type="common">Lone star tick</name>
    <dbReference type="NCBI Taxonomy" id="6943"/>
    <lineage>
        <taxon>Eukaryota</taxon>
        <taxon>Metazoa</taxon>
        <taxon>Ecdysozoa</taxon>
        <taxon>Arthropoda</taxon>
        <taxon>Chelicerata</taxon>
        <taxon>Arachnida</taxon>
        <taxon>Acari</taxon>
        <taxon>Parasitiformes</taxon>
        <taxon>Ixodida</taxon>
        <taxon>Ixodoidea</taxon>
        <taxon>Ixodidae</taxon>
        <taxon>Amblyomminae</taxon>
        <taxon>Amblyomma</taxon>
    </lineage>
</organism>
<dbReference type="InterPro" id="IPR036872">
    <property type="entry name" value="CH_dom_sf"/>
</dbReference>
<gene>
    <name evidence="2" type="ORF">V5799_008972</name>
</gene>
<feature type="region of interest" description="Disordered" evidence="1">
    <location>
        <begin position="175"/>
        <end position="212"/>
    </location>
</feature>
<reference evidence="2 3" key="1">
    <citation type="journal article" date="2023" name="Arcadia Sci">
        <title>De novo assembly of a long-read Amblyomma americanum tick genome.</title>
        <authorList>
            <person name="Chou S."/>
            <person name="Poskanzer K.E."/>
            <person name="Rollins M."/>
            <person name="Thuy-Boun P.S."/>
        </authorList>
    </citation>
    <scope>NUCLEOTIDE SEQUENCE [LARGE SCALE GENOMIC DNA]</scope>
    <source>
        <strain evidence="2">F_SG_1</strain>
        <tissue evidence="2">Salivary glands</tissue>
    </source>
</reference>
<evidence type="ECO:0000313" key="3">
    <source>
        <dbReference type="Proteomes" id="UP001321473"/>
    </source>
</evidence>
<feature type="compositionally biased region" description="Basic and acidic residues" evidence="1">
    <location>
        <begin position="202"/>
        <end position="212"/>
    </location>
</feature>
<name>A0AAQ4FDA9_AMBAM</name>
<evidence type="ECO:0000256" key="1">
    <source>
        <dbReference type="SAM" id="MobiDB-lite"/>
    </source>
</evidence>
<dbReference type="SUPFAM" id="SSF47576">
    <property type="entry name" value="Calponin-homology domain, CH-domain"/>
    <property type="match status" value="1"/>
</dbReference>
<protein>
    <recommendedName>
        <fullName evidence="4">Calponin-homology (CH) domain-containing protein</fullName>
    </recommendedName>
</protein>
<feature type="region of interest" description="Disordered" evidence="1">
    <location>
        <begin position="38"/>
        <end position="63"/>
    </location>
</feature>
<dbReference type="Proteomes" id="UP001321473">
    <property type="component" value="Unassembled WGS sequence"/>
</dbReference>
<dbReference type="EMBL" id="JARKHS020004380">
    <property type="protein sequence ID" value="KAK8784665.1"/>
    <property type="molecule type" value="Genomic_DNA"/>
</dbReference>
<accession>A0AAQ4FDA9</accession>
<dbReference type="Gene3D" id="1.10.418.10">
    <property type="entry name" value="Calponin-like domain"/>
    <property type="match status" value="1"/>
</dbReference>
<sequence length="259" mass="28807">MIVSSPRKKRKKHKPAGAVLCVRSVDNEEPIEKVSTNVPARTTMDDKTNQATTSSGRKSIGPSKKIRYSTSRIKVLEWMAAKANRQISEASDLSTGEIFCQVMHAIFPRSLSIRAVKKGKIGPHEVEANFNMIKRALLKVGSEIEINVEKLTKGSLEECLYLARYMMQLEKEGIKPEDATPSGSNAAGSSEKGGPPKSRTKRSTEETIEELRRECDAHVQKIKKIEKICDAAEKKHLNSPWLDQIRKVLQSPGDVSEPQ</sequence>
<dbReference type="PANTHER" id="PTHR10623">
    <property type="entry name" value="MICROTUBULE-ASSOCIATED PROTEIN RP/EB FAMILY MEMBER"/>
    <property type="match status" value="1"/>
</dbReference>
<dbReference type="InterPro" id="IPR027328">
    <property type="entry name" value="MAPRE"/>
</dbReference>
<evidence type="ECO:0008006" key="4">
    <source>
        <dbReference type="Google" id="ProtNLM"/>
    </source>
</evidence>
<keyword evidence="3" id="KW-1185">Reference proteome</keyword>
<evidence type="ECO:0000313" key="2">
    <source>
        <dbReference type="EMBL" id="KAK8784665.1"/>
    </source>
</evidence>
<comment type="caution">
    <text evidence="2">The sequence shown here is derived from an EMBL/GenBank/DDBJ whole genome shotgun (WGS) entry which is preliminary data.</text>
</comment>
<dbReference type="AlphaFoldDB" id="A0AAQ4FDA9"/>
<proteinExistence type="predicted"/>